<dbReference type="Gene3D" id="3.90.70.10">
    <property type="entry name" value="Cysteine proteinases"/>
    <property type="match status" value="2"/>
</dbReference>
<dbReference type="PRINTS" id="PR00705">
    <property type="entry name" value="PAPAIN"/>
</dbReference>
<keyword evidence="5" id="KW-0067">ATP-binding</keyword>
<comment type="caution">
    <text evidence="5">The sequence shown here is derived from an EMBL/GenBank/DDBJ whole genome shotgun (WGS) entry which is preliminary data.</text>
</comment>
<evidence type="ECO:0000313" key="5">
    <source>
        <dbReference type="EMBL" id="KAH9423787.1"/>
    </source>
</evidence>
<dbReference type="InterPro" id="IPR038765">
    <property type="entry name" value="Papain-like_cys_pep_sf"/>
</dbReference>
<dbReference type="GO" id="GO:0004386">
    <property type="term" value="F:helicase activity"/>
    <property type="evidence" value="ECO:0007669"/>
    <property type="project" value="UniProtKB-KW"/>
</dbReference>
<dbReference type="InterPro" id="IPR013128">
    <property type="entry name" value="Peptidase_C1A"/>
</dbReference>
<dbReference type="CDD" id="cd02248">
    <property type="entry name" value="Peptidase_C1A"/>
    <property type="match status" value="2"/>
</dbReference>
<gene>
    <name evidence="5" type="primary">MCM2_3</name>
    <name evidence="5" type="ORF">DERP_005368</name>
</gene>
<dbReference type="SMART" id="SM00645">
    <property type="entry name" value="Pept_C1"/>
    <property type="match status" value="2"/>
</dbReference>
<accession>A0ABQ8JME9</accession>
<evidence type="ECO:0000256" key="2">
    <source>
        <dbReference type="SAM" id="SignalP"/>
    </source>
</evidence>
<keyword evidence="5" id="KW-0547">Nucleotide-binding</keyword>
<keyword evidence="5" id="KW-0347">Helicase</keyword>
<proteinExistence type="inferred from homology"/>
<evidence type="ECO:0000259" key="3">
    <source>
        <dbReference type="SMART" id="SM00645"/>
    </source>
</evidence>
<dbReference type="InterPro" id="IPR039417">
    <property type="entry name" value="Peptidase_C1A_papain-like"/>
</dbReference>
<feature type="chain" id="PRO_5046221862" evidence="2">
    <location>
        <begin position="22"/>
        <end position="637"/>
    </location>
</feature>
<keyword evidence="6" id="KW-1185">Reference proteome</keyword>
<reference evidence="5 6" key="1">
    <citation type="journal article" date="2018" name="J. Allergy Clin. Immunol.">
        <title>High-quality assembly of Dermatophagoides pteronyssinus genome and transcriptome reveals a wide range of novel allergens.</title>
        <authorList>
            <person name="Liu X.Y."/>
            <person name="Yang K.Y."/>
            <person name="Wang M.Q."/>
            <person name="Kwok J.S."/>
            <person name="Zeng X."/>
            <person name="Yang Z."/>
            <person name="Xiao X.J."/>
            <person name="Lau C.P."/>
            <person name="Li Y."/>
            <person name="Huang Z.M."/>
            <person name="Ba J.G."/>
            <person name="Yim A.K."/>
            <person name="Ouyang C.Y."/>
            <person name="Ngai S.M."/>
            <person name="Chan T.F."/>
            <person name="Leung E.L."/>
            <person name="Liu L."/>
            <person name="Liu Z.G."/>
            <person name="Tsui S.K."/>
        </authorList>
    </citation>
    <scope>NUCLEOTIDE SEQUENCE [LARGE SCALE GENOMIC DNA]</scope>
    <source>
        <strain evidence="5">Derp</strain>
    </source>
</reference>
<reference evidence="5 6" key="2">
    <citation type="journal article" date="2022" name="Mol. Biol. Evol.">
        <title>Comparative Genomics Reveals Insights into the Divergent Evolution of Astigmatic Mites and Household Pest Adaptations.</title>
        <authorList>
            <person name="Xiong Q."/>
            <person name="Wan A.T."/>
            <person name="Liu X."/>
            <person name="Fung C.S."/>
            <person name="Xiao X."/>
            <person name="Malainual N."/>
            <person name="Hou J."/>
            <person name="Wang L."/>
            <person name="Wang M."/>
            <person name="Yang K.Y."/>
            <person name="Cui Y."/>
            <person name="Leung E.L."/>
            <person name="Nong W."/>
            <person name="Shin S.K."/>
            <person name="Au S.W."/>
            <person name="Jeong K.Y."/>
            <person name="Chew F.T."/>
            <person name="Hui J.H."/>
            <person name="Leung T.F."/>
            <person name="Tungtrongchitr A."/>
            <person name="Zhong N."/>
            <person name="Liu Z."/>
            <person name="Tsui S.K."/>
        </authorList>
    </citation>
    <scope>NUCLEOTIDE SEQUENCE [LARGE SCALE GENOMIC DNA]</scope>
    <source>
        <strain evidence="5">Derp</strain>
    </source>
</reference>
<dbReference type="InterPro" id="IPR000668">
    <property type="entry name" value="Peptidase_C1A_C"/>
</dbReference>
<dbReference type="PANTHER" id="PTHR12411">
    <property type="entry name" value="CYSTEINE PROTEASE FAMILY C1-RELATED"/>
    <property type="match status" value="1"/>
</dbReference>
<feature type="domain" description="Cathepsin propeptide inhibitor" evidence="4">
    <location>
        <begin position="335"/>
        <end position="392"/>
    </location>
</feature>
<evidence type="ECO:0000256" key="1">
    <source>
        <dbReference type="ARBA" id="ARBA00008455"/>
    </source>
</evidence>
<dbReference type="InterPro" id="IPR013201">
    <property type="entry name" value="Prot_inhib_I29"/>
</dbReference>
<evidence type="ECO:0000313" key="6">
    <source>
        <dbReference type="Proteomes" id="UP000887458"/>
    </source>
</evidence>
<dbReference type="PROSITE" id="PS00639">
    <property type="entry name" value="THIOL_PROTEASE_HIS"/>
    <property type="match status" value="2"/>
</dbReference>
<dbReference type="SUPFAM" id="SSF54001">
    <property type="entry name" value="Cysteine proteinases"/>
    <property type="match status" value="2"/>
</dbReference>
<organism evidence="5 6">
    <name type="scientific">Dermatophagoides pteronyssinus</name>
    <name type="common">European house dust mite</name>
    <dbReference type="NCBI Taxonomy" id="6956"/>
    <lineage>
        <taxon>Eukaryota</taxon>
        <taxon>Metazoa</taxon>
        <taxon>Ecdysozoa</taxon>
        <taxon>Arthropoda</taxon>
        <taxon>Chelicerata</taxon>
        <taxon>Arachnida</taxon>
        <taxon>Acari</taxon>
        <taxon>Acariformes</taxon>
        <taxon>Sarcoptiformes</taxon>
        <taxon>Astigmata</taxon>
        <taxon>Psoroptidia</taxon>
        <taxon>Analgoidea</taxon>
        <taxon>Pyroglyphidae</taxon>
        <taxon>Dermatophagoidinae</taxon>
        <taxon>Dermatophagoides</taxon>
    </lineage>
</organism>
<feature type="signal peptide" evidence="2">
    <location>
        <begin position="1"/>
        <end position="21"/>
    </location>
</feature>
<dbReference type="Proteomes" id="UP000887458">
    <property type="component" value="Unassembled WGS sequence"/>
</dbReference>
<keyword evidence="2" id="KW-0732">Signal</keyword>
<feature type="domain" description="Peptidase C1A papain C-terminal" evidence="3">
    <location>
        <begin position="420"/>
        <end position="636"/>
    </location>
</feature>
<protein>
    <submittedName>
        <fullName evidence="5">MCM DNA helicase complex subunit</fullName>
    </submittedName>
</protein>
<keyword evidence="5" id="KW-0378">Hydrolase</keyword>
<feature type="domain" description="Cathepsin propeptide inhibitor" evidence="4">
    <location>
        <begin position="27"/>
        <end position="87"/>
    </location>
</feature>
<dbReference type="InterPro" id="IPR025660">
    <property type="entry name" value="Pept_his_AS"/>
</dbReference>
<dbReference type="Pfam" id="PF08246">
    <property type="entry name" value="Inhibitor_I29"/>
    <property type="match status" value="2"/>
</dbReference>
<name>A0ABQ8JME9_DERPT</name>
<comment type="similarity">
    <text evidence="1">Belongs to the peptidase C1 family.</text>
</comment>
<feature type="domain" description="Peptidase C1A papain C-terminal" evidence="3">
    <location>
        <begin position="119"/>
        <end position="335"/>
    </location>
</feature>
<evidence type="ECO:0000259" key="4">
    <source>
        <dbReference type="SMART" id="SM00848"/>
    </source>
</evidence>
<dbReference type="Pfam" id="PF00112">
    <property type="entry name" value="Peptidase_C1"/>
    <property type="match status" value="2"/>
</dbReference>
<dbReference type="EMBL" id="NJHN03000031">
    <property type="protein sequence ID" value="KAH9423787.1"/>
    <property type="molecule type" value="Genomic_DNA"/>
</dbReference>
<sequence length="637" mass="72140">MQSFTLILATFLLIQLSWTLAIPNEEWYEFKNTFNRSYNSEGEEHMRFEIFHQNLEIIRKHNELYDQGLSSYQLGINQFADWTRDEFRKLIRRNPSNKFMQEFRKPSSQIYTDNDLTDLPDEIDWTKKGVVTAVRNMGDCGSGYAFGPVQALESQQALKTGKLVELSVQQVIDCSTDENYGCQGGLIDFTLDYILRNHGQIDTEASYPYVGPNGTGCHFSVKTVGAVMKSLVDLKRFDEQVMQNAVAKVGPVAISIDADSPHFMLYKSGVYDYDDCNMILIDHGMTVVGYGTLNGQQYWKIKNSMSTSWGMDGYVLWARNKDNLCGVASTPCYPLKTYDRKYETLEEEQYRRDIFLKNLDLIDHHNREKFSKGLSTYELSVNQFADMTEDEFRSSHLGYLGDRVKTPSNNEYTMNDVESLPAEIDWTKKGVVTRVKNQHHCRSCWAFSAVASIESQHAIKTGELIELSEQDLIDCSRPEGNEGCHGGYMDNAFKMVIKNNGIDTEKSYPYEAIDGECRQSQKNKTIGATIHSYVDIQSGDELALQSAVTKIGPISVAIDATGNFWLYKSGIYDNEDCSSTKLDHGVTVVGYGELNGKQYWKIKNSWGEGWGINGYGLMSRNKNNQCGIATQASYPVV</sequence>
<dbReference type="SMART" id="SM00848">
    <property type="entry name" value="Inhibitor_I29"/>
    <property type="match status" value="2"/>
</dbReference>